<dbReference type="GO" id="GO:0016747">
    <property type="term" value="F:acyltransferase activity, transferring groups other than amino-acyl groups"/>
    <property type="evidence" value="ECO:0007669"/>
    <property type="project" value="InterPro"/>
</dbReference>
<comment type="caution">
    <text evidence="2">The sequence shown here is derived from an EMBL/GenBank/DDBJ whole genome shotgun (WGS) entry which is preliminary data.</text>
</comment>
<dbReference type="InterPro" id="IPR000182">
    <property type="entry name" value="GNAT_dom"/>
</dbReference>
<reference evidence="2" key="2">
    <citation type="submission" date="2020-09" db="EMBL/GenBank/DDBJ databases">
        <authorList>
            <person name="Sun Q."/>
            <person name="Ohkuma M."/>
        </authorList>
    </citation>
    <scope>NUCLEOTIDE SEQUENCE</scope>
    <source>
        <strain evidence="2">JCM 19831</strain>
    </source>
</reference>
<dbReference type="CDD" id="cd04301">
    <property type="entry name" value="NAT_SF"/>
    <property type="match status" value="1"/>
</dbReference>
<dbReference type="SUPFAM" id="SSF55729">
    <property type="entry name" value="Acyl-CoA N-acyltransferases (Nat)"/>
    <property type="match status" value="1"/>
</dbReference>
<dbReference type="RefSeq" id="WP_190250741.1">
    <property type="nucleotide sequence ID" value="NZ_BMPI01000014.1"/>
</dbReference>
<evidence type="ECO:0000259" key="1">
    <source>
        <dbReference type="PROSITE" id="PS51186"/>
    </source>
</evidence>
<proteinExistence type="predicted"/>
<name>A0A917WUB1_9ACTN</name>
<dbReference type="Gene3D" id="3.40.630.30">
    <property type="match status" value="1"/>
</dbReference>
<dbReference type="AlphaFoldDB" id="A0A917WUB1"/>
<feature type="domain" description="N-acetyltransferase" evidence="1">
    <location>
        <begin position="115"/>
        <end position="250"/>
    </location>
</feature>
<sequence>MDVRVQRSVIANLSLRPKAIEVGPFVIGWDPTTDSRFINYATPQLDAVVTTADVTALVAAFRDIGRVPRLEYVASCAPDLEQQLIDAGFSVEARHDYLVCFPDSLSAPATPDGFEFAEPATDEQRASAVTVQNEAFGADPVATLADVARVRRMQDNGGVVMLVRSNDGVCVATGQATAPRAGVSEVAGIAVGKAFRRRGVAGALTAAITGQLFTTGVDLAWLEASGKESWRVYERVGYVPTGKRLYIAHD</sequence>
<evidence type="ECO:0000313" key="2">
    <source>
        <dbReference type="EMBL" id="GGM29361.1"/>
    </source>
</evidence>
<dbReference type="Pfam" id="PF00583">
    <property type="entry name" value="Acetyltransf_1"/>
    <property type="match status" value="1"/>
</dbReference>
<keyword evidence="3" id="KW-1185">Reference proteome</keyword>
<protein>
    <recommendedName>
        <fullName evidence="1">N-acetyltransferase domain-containing protein</fullName>
    </recommendedName>
</protein>
<dbReference type="Proteomes" id="UP000642070">
    <property type="component" value="Unassembled WGS sequence"/>
</dbReference>
<dbReference type="PROSITE" id="PS51186">
    <property type="entry name" value="GNAT"/>
    <property type="match status" value="1"/>
</dbReference>
<dbReference type="EMBL" id="BMPI01000014">
    <property type="protein sequence ID" value="GGM29361.1"/>
    <property type="molecule type" value="Genomic_DNA"/>
</dbReference>
<gene>
    <name evidence="2" type="ORF">GCM10007977_033330</name>
</gene>
<organism evidence="2 3">
    <name type="scientific">Dactylosporangium sucinum</name>
    <dbReference type="NCBI Taxonomy" id="1424081"/>
    <lineage>
        <taxon>Bacteria</taxon>
        <taxon>Bacillati</taxon>
        <taxon>Actinomycetota</taxon>
        <taxon>Actinomycetes</taxon>
        <taxon>Micromonosporales</taxon>
        <taxon>Micromonosporaceae</taxon>
        <taxon>Dactylosporangium</taxon>
    </lineage>
</organism>
<dbReference type="InterPro" id="IPR016181">
    <property type="entry name" value="Acyl_CoA_acyltransferase"/>
</dbReference>
<reference evidence="2" key="1">
    <citation type="journal article" date="2014" name="Int. J. Syst. Evol. Microbiol.">
        <title>Complete genome sequence of Corynebacterium casei LMG S-19264T (=DSM 44701T), isolated from a smear-ripened cheese.</title>
        <authorList>
            <consortium name="US DOE Joint Genome Institute (JGI-PGF)"/>
            <person name="Walter F."/>
            <person name="Albersmeier A."/>
            <person name="Kalinowski J."/>
            <person name="Ruckert C."/>
        </authorList>
    </citation>
    <scope>NUCLEOTIDE SEQUENCE</scope>
    <source>
        <strain evidence="2">JCM 19831</strain>
    </source>
</reference>
<evidence type="ECO:0000313" key="3">
    <source>
        <dbReference type="Proteomes" id="UP000642070"/>
    </source>
</evidence>
<accession>A0A917WUB1</accession>